<dbReference type="GO" id="GO:0016740">
    <property type="term" value="F:transferase activity"/>
    <property type="evidence" value="ECO:0007669"/>
    <property type="project" value="UniProtKB-KW"/>
</dbReference>
<dbReference type="RefSeq" id="WP_165617059.1">
    <property type="nucleotide sequence ID" value="NZ_FNAV01000005.1"/>
</dbReference>
<dbReference type="InterPro" id="IPR019734">
    <property type="entry name" value="TPR_rpt"/>
</dbReference>
<feature type="repeat" description="TPR" evidence="1">
    <location>
        <begin position="243"/>
        <end position="276"/>
    </location>
</feature>
<proteinExistence type="predicted"/>
<dbReference type="CDD" id="cd00761">
    <property type="entry name" value="Glyco_tranf_GTA_type"/>
    <property type="match status" value="1"/>
</dbReference>
<organism evidence="3 4">
    <name type="scientific">Salipiger thiooxidans</name>
    <dbReference type="NCBI Taxonomy" id="282683"/>
    <lineage>
        <taxon>Bacteria</taxon>
        <taxon>Pseudomonadati</taxon>
        <taxon>Pseudomonadota</taxon>
        <taxon>Alphaproteobacteria</taxon>
        <taxon>Rhodobacterales</taxon>
        <taxon>Roseobacteraceae</taxon>
        <taxon>Salipiger</taxon>
    </lineage>
</organism>
<evidence type="ECO:0000259" key="2">
    <source>
        <dbReference type="Pfam" id="PF00535"/>
    </source>
</evidence>
<dbReference type="SUPFAM" id="SSF53448">
    <property type="entry name" value="Nucleotide-diphospho-sugar transferases"/>
    <property type="match status" value="1"/>
</dbReference>
<sequence length="298" mass="33534">MSEVPTVSVVLPVHNRSSLVTRAIDSVLGQTYRDIELIAVDDASTDDTPDTLARYSHDPRFRTVRNAQNLGAAGTRNVGIGLARGRYLAFQDSDDRWFPEKLETQLKVLQASADCRACYSGAVYYSKEHSYYIPREGARGAPKGDIFADTLMINPTTPQTLLIERSLLTETGVFDDTLRINEDWDLALRLARATPFAFVPEPLVMIYRTPDSVSSHMARDTAFRVRMLDQYAEDFAHNTAARSRQNYVLGSQYLALGDHRNAMRYFAEAMRDVPSSRGAAQMLRVALSWSTRWARKGR</sequence>
<accession>A0A1G7E0D1</accession>
<dbReference type="Proteomes" id="UP000198994">
    <property type="component" value="Unassembled WGS sequence"/>
</dbReference>
<dbReference type="InterPro" id="IPR050834">
    <property type="entry name" value="Glycosyltransf_2"/>
</dbReference>
<dbReference type="EMBL" id="FNAV01000005">
    <property type="protein sequence ID" value="SDE57102.1"/>
    <property type="molecule type" value="Genomic_DNA"/>
</dbReference>
<dbReference type="Gene3D" id="3.90.550.10">
    <property type="entry name" value="Spore Coat Polysaccharide Biosynthesis Protein SpsA, Chain A"/>
    <property type="match status" value="1"/>
</dbReference>
<dbReference type="InterPro" id="IPR001173">
    <property type="entry name" value="Glyco_trans_2-like"/>
</dbReference>
<gene>
    <name evidence="3" type="ORF">SAMN04488105_10542</name>
</gene>
<keyword evidence="1" id="KW-0802">TPR repeat</keyword>
<feature type="domain" description="Glycosyltransferase 2-like" evidence="2">
    <location>
        <begin position="8"/>
        <end position="135"/>
    </location>
</feature>
<evidence type="ECO:0000313" key="3">
    <source>
        <dbReference type="EMBL" id="SDE57102.1"/>
    </source>
</evidence>
<dbReference type="PROSITE" id="PS50005">
    <property type="entry name" value="TPR"/>
    <property type="match status" value="1"/>
</dbReference>
<keyword evidence="4" id="KW-1185">Reference proteome</keyword>
<dbReference type="STRING" id="282683.SAMN04488105_10542"/>
<protein>
    <submittedName>
        <fullName evidence="3">Glycosyl transferase family 2</fullName>
    </submittedName>
</protein>
<dbReference type="PANTHER" id="PTHR43685">
    <property type="entry name" value="GLYCOSYLTRANSFERASE"/>
    <property type="match status" value="1"/>
</dbReference>
<dbReference type="PANTHER" id="PTHR43685:SF11">
    <property type="entry name" value="GLYCOSYLTRANSFERASE TAGX-RELATED"/>
    <property type="match status" value="1"/>
</dbReference>
<dbReference type="AlphaFoldDB" id="A0A1G7E0D1"/>
<reference evidence="4" key="1">
    <citation type="submission" date="2016-10" db="EMBL/GenBank/DDBJ databases">
        <authorList>
            <person name="Varghese N."/>
            <person name="Submissions S."/>
        </authorList>
    </citation>
    <scope>NUCLEOTIDE SEQUENCE [LARGE SCALE GENOMIC DNA]</scope>
    <source>
        <strain evidence="4">DSM 10146</strain>
    </source>
</reference>
<dbReference type="Pfam" id="PF00535">
    <property type="entry name" value="Glycos_transf_2"/>
    <property type="match status" value="1"/>
</dbReference>
<evidence type="ECO:0000256" key="1">
    <source>
        <dbReference type="PROSITE-ProRule" id="PRU00339"/>
    </source>
</evidence>
<name>A0A1G7E0D1_9RHOB</name>
<keyword evidence="3" id="KW-0808">Transferase</keyword>
<dbReference type="InterPro" id="IPR029044">
    <property type="entry name" value="Nucleotide-diphossugar_trans"/>
</dbReference>
<evidence type="ECO:0000313" key="4">
    <source>
        <dbReference type="Proteomes" id="UP000198994"/>
    </source>
</evidence>